<comment type="caution">
    <text evidence="1">The sequence shown here is derived from an EMBL/GenBank/DDBJ whole genome shotgun (WGS) entry which is preliminary data.</text>
</comment>
<dbReference type="EMBL" id="BAAADD010000007">
    <property type="protein sequence ID" value="GAA0576584.1"/>
    <property type="molecule type" value="Genomic_DNA"/>
</dbReference>
<evidence type="ECO:0000313" key="2">
    <source>
        <dbReference type="Proteomes" id="UP001499951"/>
    </source>
</evidence>
<organism evidence="1 2">
    <name type="scientific">Rhizomicrobium electricum</name>
    <dbReference type="NCBI Taxonomy" id="480070"/>
    <lineage>
        <taxon>Bacteria</taxon>
        <taxon>Pseudomonadati</taxon>
        <taxon>Pseudomonadota</taxon>
        <taxon>Alphaproteobacteria</taxon>
        <taxon>Micropepsales</taxon>
        <taxon>Micropepsaceae</taxon>
        <taxon>Rhizomicrobium</taxon>
    </lineage>
</organism>
<sequence>MWRTMSRIKAEDTHMLHTSDVLRAHAQCKQRLAELLDAKRLHDPYFCELAPDQECLVVRFMRENAGDEALEPELTHLRTAHAEMHCAAIALAQKRSAGQVIDIAHEFGSNGELGMASSELIDNIWRIERKLEQMTPCAA</sequence>
<name>A0ABN1EWZ4_9PROT</name>
<keyword evidence="2" id="KW-1185">Reference proteome</keyword>
<evidence type="ECO:0008006" key="3">
    <source>
        <dbReference type="Google" id="ProtNLM"/>
    </source>
</evidence>
<reference evidence="1 2" key="1">
    <citation type="journal article" date="2019" name="Int. J. Syst. Evol. Microbiol.">
        <title>The Global Catalogue of Microorganisms (GCM) 10K type strain sequencing project: providing services to taxonomists for standard genome sequencing and annotation.</title>
        <authorList>
            <consortium name="The Broad Institute Genomics Platform"/>
            <consortium name="The Broad Institute Genome Sequencing Center for Infectious Disease"/>
            <person name="Wu L."/>
            <person name="Ma J."/>
        </authorList>
    </citation>
    <scope>NUCLEOTIDE SEQUENCE [LARGE SCALE GENOMIC DNA]</scope>
    <source>
        <strain evidence="1 2">JCM 15089</strain>
    </source>
</reference>
<evidence type="ECO:0000313" key="1">
    <source>
        <dbReference type="EMBL" id="GAA0576584.1"/>
    </source>
</evidence>
<gene>
    <name evidence="1" type="ORF">GCM10008942_26800</name>
</gene>
<accession>A0ABN1EWZ4</accession>
<dbReference type="Proteomes" id="UP001499951">
    <property type="component" value="Unassembled WGS sequence"/>
</dbReference>
<protein>
    <recommendedName>
        <fullName evidence="3">Hemerythrin-like domain-containing protein</fullName>
    </recommendedName>
</protein>
<dbReference type="Gene3D" id="1.20.120.30">
    <property type="entry name" value="Aspartate receptor, ligand-binding domain"/>
    <property type="match status" value="1"/>
</dbReference>
<proteinExistence type="predicted"/>